<dbReference type="Gene3D" id="3.20.20.80">
    <property type="entry name" value="Glycosidases"/>
    <property type="match status" value="1"/>
</dbReference>
<evidence type="ECO:0000256" key="6">
    <source>
        <dbReference type="ARBA" id="ARBA00023295"/>
    </source>
</evidence>
<proteinExistence type="inferred from homology"/>
<evidence type="ECO:0000313" key="9">
    <source>
        <dbReference type="EMBL" id="CAD7089714.1"/>
    </source>
</evidence>
<name>A0A7R8V005_HERIL</name>
<evidence type="ECO:0000256" key="3">
    <source>
        <dbReference type="ARBA" id="ARBA00022729"/>
    </source>
</evidence>
<dbReference type="Proteomes" id="UP000594454">
    <property type="component" value="Chromosome 5"/>
</dbReference>
<comment type="similarity">
    <text evidence="1 7">Belongs to the glycosyl hydrolase 1 family.</text>
</comment>
<keyword evidence="10" id="KW-1185">Reference proteome</keyword>
<dbReference type="OrthoDB" id="65569at2759"/>
<dbReference type="PANTHER" id="PTHR10353">
    <property type="entry name" value="GLYCOSYL HYDROLASE"/>
    <property type="match status" value="1"/>
</dbReference>
<evidence type="ECO:0000313" key="10">
    <source>
        <dbReference type="Proteomes" id="UP000594454"/>
    </source>
</evidence>
<keyword evidence="3 8" id="KW-0732">Signal</keyword>
<evidence type="ECO:0000256" key="5">
    <source>
        <dbReference type="ARBA" id="ARBA00023180"/>
    </source>
</evidence>
<sequence length="495" mass="56556">MRCRSVLCILCFVFVEIYGSVKPNENDFPATFKFGVSTAAFQIEGGWNEDGRGPSIWDIGTATHPEIIADGTNGNIAADSYHHVDRDIEMLRELGVNFYRFSISWTRILPNGDLSSMNRLGIQYYNGLIDKLVANSIEPMVTMYHFDLPYEIQKIGGLTNPLFPQYFESYANVLYSYFGDRVKWWMTFNEPSKHCISAYGIGEEPPFVNATGIGEYLCVDNIIKAHARAYHRYKKDFFKQQGGKIGISANSRFFFSRTKDRNMTDRGLQYCLGWIMHPIYSKSGGYPGVMIRDIASNSQMEGREWSRLPNLDVSTKAYIKGTADFFGLNYYTSRYVELGAYAGTENPSWENDARLNCSVDPSWKKGKSSWSYSVPEGLGGLLRWIKEEYDNVEVIVTENGWPDDGRLNDDGRIESLTEHLRQVSKAIKEHGCNVVGYSHWSLMDNFEWLAGYSERFGLYYVNMSSPERTRIPKKSLGVYKKIIESKKLAEKLLTF</sequence>
<dbReference type="InParanoid" id="A0A7R8V005"/>
<comment type="subunit">
    <text evidence="2">Homodimer.</text>
</comment>
<dbReference type="EMBL" id="LR899013">
    <property type="protein sequence ID" value="CAD7089714.1"/>
    <property type="molecule type" value="Genomic_DNA"/>
</dbReference>
<gene>
    <name evidence="9" type="ORF">HERILL_LOCUS12247</name>
</gene>
<evidence type="ECO:0000256" key="4">
    <source>
        <dbReference type="ARBA" id="ARBA00022801"/>
    </source>
</evidence>
<dbReference type="AlphaFoldDB" id="A0A7R8V005"/>
<dbReference type="FunFam" id="3.20.20.80:FF:000013">
    <property type="entry name" value="lactase-phlorizin hydrolase"/>
    <property type="match status" value="1"/>
</dbReference>
<dbReference type="Pfam" id="PF00232">
    <property type="entry name" value="Glyco_hydro_1"/>
    <property type="match status" value="1"/>
</dbReference>
<evidence type="ECO:0000256" key="8">
    <source>
        <dbReference type="SAM" id="SignalP"/>
    </source>
</evidence>
<dbReference type="InterPro" id="IPR033132">
    <property type="entry name" value="GH_1_N_CS"/>
</dbReference>
<dbReference type="PROSITE" id="PS00653">
    <property type="entry name" value="GLYCOSYL_HYDROL_F1_2"/>
    <property type="match status" value="1"/>
</dbReference>
<dbReference type="PANTHER" id="PTHR10353:SF36">
    <property type="entry name" value="LP05116P"/>
    <property type="match status" value="1"/>
</dbReference>
<dbReference type="InterPro" id="IPR001360">
    <property type="entry name" value="Glyco_hydro_1"/>
</dbReference>
<protein>
    <recommendedName>
        <fullName evidence="11">Beta-glucosidase</fullName>
    </recommendedName>
</protein>
<evidence type="ECO:0008006" key="11">
    <source>
        <dbReference type="Google" id="ProtNLM"/>
    </source>
</evidence>
<feature type="chain" id="PRO_5030841105" description="Beta-glucosidase" evidence="8">
    <location>
        <begin position="24"/>
        <end position="495"/>
    </location>
</feature>
<accession>A0A7R8V005</accession>
<keyword evidence="4" id="KW-0378">Hydrolase</keyword>
<keyword evidence="5" id="KW-0325">Glycoprotein</keyword>
<feature type="signal peptide" evidence="8">
    <location>
        <begin position="1"/>
        <end position="23"/>
    </location>
</feature>
<evidence type="ECO:0000256" key="1">
    <source>
        <dbReference type="ARBA" id="ARBA00010838"/>
    </source>
</evidence>
<dbReference type="PRINTS" id="PR00131">
    <property type="entry name" value="GLHYDRLASE1"/>
</dbReference>
<keyword evidence="6" id="KW-0326">Glycosidase</keyword>
<evidence type="ECO:0000256" key="2">
    <source>
        <dbReference type="ARBA" id="ARBA00011738"/>
    </source>
</evidence>
<dbReference type="InterPro" id="IPR017853">
    <property type="entry name" value="GH"/>
</dbReference>
<dbReference type="SUPFAM" id="SSF51445">
    <property type="entry name" value="(Trans)glycosidases"/>
    <property type="match status" value="1"/>
</dbReference>
<reference evidence="9 10" key="1">
    <citation type="submission" date="2020-11" db="EMBL/GenBank/DDBJ databases">
        <authorList>
            <person name="Wallbank WR R."/>
            <person name="Pardo Diaz C."/>
            <person name="Kozak K."/>
            <person name="Martin S."/>
            <person name="Jiggins C."/>
            <person name="Moest M."/>
            <person name="Warren A I."/>
            <person name="Generalovic N T."/>
            <person name="Byers J.R.P. K."/>
            <person name="Montejo-Kovacevich G."/>
            <person name="Yen C E."/>
        </authorList>
    </citation>
    <scope>NUCLEOTIDE SEQUENCE [LARGE SCALE GENOMIC DNA]</scope>
</reference>
<dbReference type="GO" id="GO:0008422">
    <property type="term" value="F:beta-glucosidase activity"/>
    <property type="evidence" value="ECO:0007669"/>
    <property type="project" value="TreeGrafter"/>
</dbReference>
<evidence type="ECO:0000256" key="7">
    <source>
        <dbReference type="RuleBase" id="RU003690"/>
    </source>
</evidence>
<organism evidence="9 10">
    <name type="scientific">Hermetia illucens</name>
    <name type="common">Black soldier fly</name>
    <dbReference type="NCBI Taxonomy" id="343691"/>
    <lineage>
        <taxon>Eukaryota</taxon>
        <taxon>Metazoa</taxon>
        <taxon>Ecdysozoa</taxon>
        <taxon>Arthropoda</taxon>
        <taxon>Hexapoda</taxon>
        <taxon>Insecta</taxon>
        <taxon>Pterygota</taxon>
        <taxon>Neoptera</taxon>
        <taxon>Endopterygota</taxon>
        <taxon>Diptera</taxon>
        <taxon>Brachycera</taxon>
        <taxon>Stratiomyomorpha</taxon>
        <taxon>Stratiomyidae</taxon>
        <taxon>Hermetiinae</taxon>
        <taxon>Hermetia</taxon>
    </lineage>
</organism>
<dbReference type="GO" id="GO:0005975">
    <property type="term" value="P:carbohydrate metabolic process"/>
    <property type="evidence" value="ECO:0007669"/>
    <property type="project" value="InterPro"/>
</dbReference>